<sequence>MSRSPFSRLSLCAAAIGALAITAFNVLPSRAAEDAVVIPAPAMDAAPSDAVQTTVLSGGCFWGVQGVFQHTAGVVSAVSGYAGGSKSTADYSMVSTGTTGHAESVQIKYDPKKISYGKLLQIFFSVAHDPTQLNQQGPDSGTQYRSAIFTTSDEQKKVADAYIAQLNAAKVYKKPIVTKVGPLQGFYPAEAYHQDYLTLHPNQPYIAYNDIPKVENLKKIFAENYIEKPTLVGNAKVTN</sequence>
<dbReference type="PANTHER" id="PTHR43774:SF1">
    <property type="entry name" value="PEPTIDE METHIONINE SULFOXIDE REDUCTASE MSRA 2"/>
    <property type="match status" value="1"/>
</dbReference>
<feature type="active site" evidence="4">
    <location>
        <position position="60"/>
    </location>
</feature>
<evidence type="ECO:0000259" key="6">
    <source>
        <dbReference type="Pfam" id="PF01625"/>
    </source>
</evidence>
<dbReference type="InterPro" id="IPR036509">
    <property type="entry name" value="Met_Sox_Rdtase_MsrA_sf"/>
</dbReference>
<keyword evidence="5" id="KW-0732">Signal</keyword>
<organism evidence="7 8">
    <name type="scientific">Bradyrhizobium canariense</name>
    <dbReference type="NCBI Taxonomy" id="255045"/>
    <lineage>
        <taxon>Bacteria</taxon>
        <taxon>Pseudomonadati</taxon>
        <taxon>Pseudomonadota</taxon>
        <taxon>Alphaproteobacteria</taxon>
        <taxon>Hyphomicrobiales</taxon>
        <taxon>Nitrobacteraceae</taxon>
        <taxon>Bradyrhizobium</taxon>
    </lineage>
</organism>
<dbReference type="HAMAP" id="MF_01401">
    <property type="entry name" value="MsrA"/>
    <property type="match status" value="1"/>
</dbReference>
<evidence type="ECO:0000256" key="3">
    <source>
        <dbReference type="ARBA" id="ARBA00048782"/>
    </source>
</evidence>
<comment type="catalytic activity">
    <reaction evidence="2 4">
        <text>L-methionyl-[protein] + [thioredoxin]-disulfide + H2O = L-methionyl-(S)-S-oxide-[protein] + [thioredoxin]-dithiol</text>
        <dbReference type="Rhea" id="RHEA:14217"/>
        <dbReference type="Rhea" id="RHEA-COMP:10698"/>
        <dbReference type="Rhea" id="RHEA-COMP:10700"/>
        <dbReference type="Rhea" id="RHEA-COMP:12313"/>
        <dbReference type="Rhea" id="RHEA-COMP:12315"/>
        <dbReference type="ChEBI" id="CHEBI:15377"/>
        <dbReference type="ChEBI" id="CHEBI:16044"/>
        <dbReference type="ChEBI" id="CHEBI:29950"/>
        <dbReference type="ChEBI" id="CHEBI:44120"/>
        <dbReference type="ChEBI" id="CHEBI:50058"/>
        <dbReference type="EC" id="1.8.4.11"/>
    </reaction>
</comment>
<dbReference type="InterPro" id="IPR002569">
    <property type="entry name" value="Met_Sox_Rdtase_MsrA_dom"/>
</dbReference>
<name>A0A1H2AUM1_9BRAD</name>
<feature type="domain" description="Peptide methionine sulphoxide reductase MsrA" evidence="6">
    <location>
        <begin position="54"/>
        <end position="205"/>
    </location>
</feature>
<reference evidence="8" key="1">
    <citation type="submission" date="2016-10" db="EMBL/GenBank/DDBJ databases">
        <authorList>
            <person name="Varghese N."/>
            <person name="Submissions S."/>
        </authorList>
    </citation>
    <scope>NUCLEOTIDE SEQUENCE [LARGE SCALE GENOMIC DNA]</scope>
    <source>
        <strain evidence="8">GAS369</strain>
    </source>
</reference>
<evidence type="ECO:0000256" key="1">
    <source>
        <dbReference type="ARBA" id="ARBA00023002"/>
    </source>
</evidence>
<proteinExistence type="inferred from homology"/>
<protein>
    <recommendedName>
        <fullName evidence="4">Peptide methionine sulfoxide reductase MsrA</fullName>
        <shortName evidence="4">Protein-methionine-S-oxide reductase</shortName>
        <ecNumber evidence="4">1.8.4.11</ecNumber>
    </recommendedName>
    <alternativeName>
        <fullName evidence="4">Peptide-methionine (S)-S-oxide reductase</fullName>
        <shortName evidence="4">Peptide Met(O) reductase</shortName>
    </alternativeName>
</protein>
<evidence type="ECO:0000313" key="7">
    <source>
        <dbReference type="EMBL" id="SDT49502.1"/>
    </source>
</evidence>
<comment type="catalytic activity">
    <reaction evidence="3 4">
        <text>[thioredoxin]-disulfide + L-methionine + H2O = L-methionine (S)-S-oxide + [thioredoxin]-dithiol</text>
        <dbReference type="Rhea" id="RHEA:19993"/>
        <dbReference type="Rhea" id="RHEA-COMP:10698"/>
        <dbReference type="Rhea" id="RHEA-COMP:10700"/>
        <dbReference type="ChEBI" id="CHEBI:15377"/>
        <dbReference type="ChEBI" id="CHEBI:29950"/>
        <dbReference type="ChEBI" id="CHEBI:50058"/>
        <dbReference type="ChEBI" id="CHEBI:57844"/>
        <dbReference type="ChEBI" id="CHEBI:58772"/>
        <dbReference type="EC" id="1.8.4.11"/>
    </reaction>
</comment>
<dbReference type="PANTHER" id="PTHR43774">
    <property type="entry name" value="PEPTIDE METHIONINE SULFOXIDE REDUCTASE"/>
    <property type="match status" value="1"/>
</dbReference>
<gene>
    <name evidence="4" type="primary">msrA</name>
    <name evidence="7" type="ORF">SAMN05444158_6483</name>
</gene>
<dbReference type="GO" id="GO:0033744">
    <property type="term" value="F:L-methionine:thioredoxin-disulfide S-oxidoreductase activity"/>
    <property type="evidence" value="ECO:0007669"/>
    <property type="project" value="RHEA"/>
</dbReference>
<accession>A0A1H2AUM1</accession>
<dbReference type="NCBIfam" id="TIGR00401">
    <property type="entry name" value="msrA"/>
    <property type="match status" value="1"/>
</dbReference>
<dbReference type="EMBL" id="LT629750">
    <property type="protein sequence ID" value="SDT49502.1"/>
    <property type="molecule type" value="Genomic_DNA"/>
</dbReference>
<feature type="signal peptide" evidence="5">
    <location>
        <begin position="1"/>
        <end position="31"/>
    </location>
</feature>
<feature type="chain" id="PRO_5009269204" description="Peptide methionine sulfoxide reductase MsrA" evidence="5">
    <location>
        <begin position="32"/>
        <end position="239"/>
    </location>
</feature>
<evidence type="ECO:0000256" key="2">
    <source>
        <dbReference type="ARBA" id="ARBA00047806"/>
    </source>
</evidence>
<keyword evidence="8" id="KW-1185">Reference proteome</keyword>
<keyword evidence="1 4" id="KW-0560">Oxidoreductase</keyword>
<dbReference type="SUPFAM" id="SSF55068">
    <property type="entry name" value="Peptide methionine sulfoxide reductase"/>
    <property type="match status" value="1"/>
</dbReference>
<dbReference type="Gene3D" id="3.30.1060.10">
    <property type="entry name" value="Peptide methionine sulphoxide reductase MsrA"/>
    <property type="match status" value="1"/>
</dbReference>
<evidence type="ECO:0000256" key="5">
    <source>
        <dbReference type="SAM" id="SignalP"/>
    </source>
</evidence>
<evidence type="ECO:0000256" key="4">
    <source>
        <dbReference type="HAMAP-Rule" id="MF_01401"/>
    </source>
</evidence>
<dbReference type="RefSeq" id="WP_146690200.1">
    <property type="nucleotide sequence ID" value="NZ_LT629750.1"/>
</dbReference>
<dbReference type="Proteomes" id="UP000243904">
    <property type="component" value="Chromosome I"/>
</dbReference>
<dbReference type="EC" id="1.8.4.11" evidence="4"/>
<comment type="similarity">
    <text evidence="4">Belongs to the MsrA Met sulfoxide reductase family.</text>
</comment>
<dbReference type="AlphaFoldDB" id="A0A1H2AUM1"/>
<dbReference type="Pfam" id="PF01625">
    <property type="entry name" value="PMSR"/>
    <property type="match status" value="1"/>
</dbReference>
<evidence type="ECO:0000313" key="8">
    <source>
        <dbReference type="Proteomes" id="UP000243904"/>
    </source>
</evidence>
<comment type="function">
    <text evidence="4">Has an important function as a repair enzyme for proteins that have been inactivated by oxidation. Catalyzes the reversible oxidation-reduction of methionine sulfoxide in proteins to methionine.</text>
</comment>
<dbReference type="GO" id="GO:0008113">
    <property type="term" value="F:peptide-methionine (S)-S-oxide reductase activity"/>
    <property type="evidence" value="ECO:0007669"/>
    <property type="project" value="UniProtKB-UniRule"/>
</dbReference>